<dbReference type="PANTHER" id="PTHR11203:SF37">
    <property type="entry name" value="INTEGRATOR COMPLEX SUBUNIT 11"/>
    <property type="match status" value="1"/>
</dbReference>
<proteinExistence type="predicted"/>
<dbReference type="Pfam" id="PF00753">
    <property type="entry name" value="Lactamase_B"/>
    <property type="match status" value="1"/>
</dbReference>
<dbReference type="InterPro" id="IPR050698">
    <property type="entry name" value="MBL"/>
</dbReference>
<reference evidence="5" key="1">
    <citation type="journal article" date="2019" name="Int. J. Syst. Evol. Microbiol.">
        <title>The Global Catalogue of Microorganisms (GCM) 10K type strain sequencing project: providing services to taxonomists for standard genome sequencing and annotation.</title>
        <authorList>
            <consortium name="The Broad Institute Genomics Platform"/>
            <consortium name="The Broad Institute Genome Sequencing Center for Infectious Disease"/>
            <person name="Wu L."/>
            <person name="Ma J."/>
        </authorList>
    </citation>
    <scope>NUCLEOTIDE SEQUENCE [LARGE SCALE GENOMIC DNA]</scope>
    <source>
        <strain evidence="5">JCM 17543</strain>
    </source>
</reference>
<comment type="caution">
    <text evidence="4">The sequence shown here is derived from an EMBL/GenBank/DDBJ whole genome shotgun (WGS) entry which is preliminary data.</text>
</comment>
<dbReference type="InterPro" id="IPR001279">
    <property type="entry name" value="Metallo-B-lactamas"/>
</dbReference>
<evidence type="ECO:0000256" key="1">
    <source>
        <dbReference type="ARBA" id="ARBA00022801"/>
    </source>
</evidence>
<dbReference type="Pfam" id="PF07521">
    <property type="entry name" value="RMMBL"/>
    <property type="match status" value="1"/>
</dbReference>
<keyword evidence="1" id="KW-0378">Hydrolase</keyword>
<dbReference type="SUPFAM" id="SSF56281">
    <property type="entry name" value="Metallo-hydrolase/oxidoreductase"/>
    <property type="match status" value="1"/>
</dbReference>
<dbReference type="PANTHER" id="PTHR11203">
    <property type="entry name" value="CLEAVAGE AND POLYADENYLATION SPECIFICITY FACTOR FAMILY MEMBER"/>
    <property type="match status" value="1"/>
</dbReference>
<feature type="domain" description="Beta-Casp" evidence="3">
    <location>
        <begin position="251"/>
        <end position="370"/>
    </location>
</feature>
<dbReference type="Proteomes" id="UP001500827">
    <property type="component" value="Unassembled WGS sequence"/>
</dbReference>
<dbReference type="Pfam" id="PF10996">
    <property type="entry name" value="Beta-Casp"/>
    <property type="match status" value="1"/>
</dbReference>
<keyword evidence="5" id="KW-1185">Reference proteome</keyword>
<dbReference type="SMART" id="SM01027">
    <property type="entry name" value="Beta-Casp"/>
    <property type="match status" value="1"/>
</dbReference>
<protein>
    <submittedName>
        <fullName evidence="4">MBL fold metallo-hydrolase</fullName>
    </submittedName>
</protein>
<dbReference type="InterPro" id="IPR036866">
    <property type="entry name" value="RibonucZ/Hydroxyglut_hydro"/>
</dbReference>
<dbReference type="InterPro" id="IPR011108">
    <property type="entry name" value="RMMBL"/>
</dbReference>
<evidence type="ECO:0000259" key="2">
    <source>
        <dbReference type="SMART" id="SM00849"/>
    </source>
</evidence>
<dbReference type="RefSeq" id="WP_344698014.1">
    <property type="nucleotide sequence ID" value="NZ_BAABBM010000001.1"/>
</dbReference>
<organism evidence="4 5">
    <name type="scientific">Sphingomonas limnosediminicola</name>
    <dbReference type="NCBI Taxonomy" id="940133"/>
    <lineage>
        <taxon>Bacteria</taxon>
        <taxon>Pseudomonadati</taxon>
        <taxon>Pseudomonadota</taxon>
        <taxon>Alphaproteobacteria</taxon>
        <taxon>Sphingomonadales</taxon>
        <taxon>Sphingomonadaceae</taxon>
        <taxon>Sphingomonas</taxon>
    </lineage>
</organism>
<name>A0ABP7KU02_9SPHN</name>
<dbReference type="EMBL" id="BAABBM010000001">
    <property type="protein sequence ID" value="GAA3888035.1"/>
    <property type="molecule type" value="Genomic_DNA"/>
</dbReference>
<sequence>MNLDPRLSFFGAAGTVTGSRHLIDWNGQRLLVDCGLFQGLRELRELNWAPFPVEPRSIDAVILTHAHLDHSGYLPRLVRDGFSGPIYATAATRDVARLILLDSAHLQEKDAEFANRHGFSRHKPALPLYTTADAESALSLFEVTEFGTELRMGDDASLQFRRAGHILGAATATLRLGGKTIAFSGDLGRFGDPVMLDPDPILHADYLVVESTYGDRIHPKLDAAAMLKDVIGRTVRRGGTVVIPAFAVGRTQSLLYELSLLKMKGELELVPIYVDSPMATNATDLMSAHMDDHRLQPVVCREAFGMATYVRDTEGSKALTASRMPKVIVSASGMATGGRVLHHIKAFGPDPRNTILFAGFQAAGTRGRAMVDGVREVKIHGEWIDIRAEVADLTMLSAHADSNELVRWLEGFKSAPKETFVVHGEPSASAALHARVVGEFGWKCTIPKYRATFTLGS</sequence>
<dbReference type="Gene3D" id="3.40.50.10890">
    <property type="match status" value="1"/>
</dbReference>
<dbReference type="Gene3D" id="3.60.15.10">
    <property type="entry name" value="Ribonuclease Z/Hydroxyacylglutathione hydrolase-like"/>
    <property type="match status" value="1"/>
</dbReference>
<dbReference type="SMART" id="SM00849">
    <property type="entry name" value="Lactamase_B"/>
    <property type="match status" value="1"/>
</dbReference>
<evidence type="ECO:0000313" key="5">
    <source>
        <dbReference type="Proteomes" id="UP001500827"/>
    </source>
</evidence>
<dbReference type="CDD" id="cd16295">
    <property type="entry name" value="TTHA0252-CPSF-like_MBL-fold"/>
    <property type="match status" value="1"/>
</dbReference>
<evidence type="ECO:0000313" key="4">
    <source>
        <dbReference type="EMBL" id="GAA3888035.1"/>
    </source>
</evidence>
<gene>
    <name evidence="4" type="ORF">GCM10022276_03940</name>
</gene>
<evidence type="ECO:0000259" key="3">
    <source>
        <dbReference type="SMART" id="SM01027"/>
    </source>
</evidence>
<dbReference type="InterPro" id="IPR022712">
    <property type="entry name" value="Beta_Casp"/>
</dbReference>
<feature type="domain" description="Metallo-beta-lactamase" evidence="2">
    <location>
        <begin position="17"/>
        <end position="227"/>
    </location>
</feature>
<accession>A0ABP7KU02</accession>